<dbReference type="PANTHER" id="PTHR42905:SF16">
    <property type="entry name" value="CARBOXYPHOSPHONOENOLPYRUVATE PHOSPHONOMUTASE-LIKE PROTEIN (AFU_ORTHOLOGUE AFUA_5G07230)"/>
    <property type="match status" value="1"/>
</dbReference>
<dbReference type="EMBL" id="CP002417">
    <property type="protein sequence ID" value="ADU34358.1"/>
    <property type="molecule type" value="Genomic_DNA"/>
</dbReference>
<evidence type="ECO:0008006" key="3">
    <source>
        <dbReference type="Google" id="ProtNLM"/>
    </source>
</evidence>
<reference evidence="2" key="1">
    <citation type="submission" date="2010-12" db="EMBL/GenBank/DDBJ databases">
        <title>Complete sequence of Variovorax paradoxus EPS.</title>
        <authorList>
            <consortium name="US DOE Joint Genome Institute"/>
            <person name="Lucas S."/>
            <person name="Copeland A."/>
            <person name="Lapidus A."/>
            <person name="Cheng J.-F."/>
            <person name="Goodwin L."/>
            <person name="Pitluck S."/>
            <person name="Teshima H."/>
            <person name="Detter J.C."/>
            <person name="Han C."/>
            <person name="Tapia R."/>
            <person name="Land M."/>
            <person name="Hauser L."/>
            <person name="Kyrpides N."/>
            <person name="Ivanova N."/>
            <person name="Ovchinnikova G."/>
            <person name="Orwin P."/>
            <person name="Han J.-I.G."/>
            <person name="Woyke T."/>
        </authorList>
    </citation>
    <scope>NUCLEOTIDE SEQUENCE [LARGE SCALE GENOMIC DNA]</scope>
    <source>
        <strain evidence="2">EPS</strain>
    </source>
</reference>
<dbReference type="Gene3D" id="3.20.20.60">
    <property type="entry name" value="Phosphoenolpyruvate-binding domains"/>
    <property type="match status" value="1"/>
</dbReference>
<dbReference type="Proteomes" id="UP000008917">
    <property type="component" value="Chromosome"/>
</dbReference>
<dbReference type="KEGG" id="vpe:Varpa_0136"/>
<dbReference type="AlphaFoldDB" id="E6UZ29"/>
<dbReference type="RefSeq" id="WP_013538605.1">
    <property type="nucleotide sequence ID" value="NC_014931.1"/>
</dbReference>
<dbReference type="InterPro" id="IPR040442">
    <property type="entry name" value="Pyrv_kinase-like_dom_sf"/>
</dbReference>
<dbReference type="SUPFAM" id="SSF51621">
    <property type="entry name" value="Phosphoenolpyruvate/pyruvate domain"/>
    <property type="match status" value="1"/>
</dbReference>
<sequence>MTRTVAQKRADFRALHEQGCFVIPNPWDTGSARYLQGLGFKALATTSSGHAWSQGFADGAQSRDTVLAHLRDIVAATDLPVNADFENGFASDAQGVAESVRLAVETGVAGLSIEDSTGDATNPLFPIDVAVERLRAARRAIDAAGGDTLLVGRAENFFAGRPDLDDTIARLKAYAEAGADCLYAPGIKTREQIAAVVAAVAPKPVNLLVGGVSDLTMKDIAELGVRRVSVGGGLARAAWGGFDRAARALAEHGRFDGFEGAAAGADLNGFFGRFSS</sequence>
<dbReference type="HOGENOM" id="CLU_027389_2_1_4"/>
<dbReference type="Gene3D" id="6.10.250.2750">
    <property type="match status" value="1"/>
</dbReference>
<dbReference type="eggNOG" id="COG2513">
    <property type="taxonomic scope" value="Bacteria"/>
</dbReference>
<accession>E6UZ29</accession>
<dbReference type="OrthoDB" id="9785398at2"/>
<name>E6UZ29_VARPE</name>
<dbReference type="InterPro" id="IPR015813">
    <property type="entry name" value="Pyrv/PenolPyrv_kinase-like_dom"/>
</dbReference>
<evidence type="ECO:0000313" key="1">
    <source>
        <dbReference type="EMBL" id="ADU34358.1"/>
    </source>
</evidence>
<proteinExistence type="predicted"/>
<dbReference type="GO" id="GO:0003824">
    <property type="term" value="F:catalytic activity"/>
    <property type="evidence" value="ECO:0007669"/>
    <property type="project" value="InterPro"/>
</dbReference>
<reference evidence="1 2" key="2">
    <citation type="journal article" date="2013" name="Genome Announc.">
        <title>Genome of the Root-Associated Plant Growth-Promoting Bacterium Variovorax paradoxus Strain EPS.</title>
        <authorList>
            <person name="Han J.I."/>
            <person name="Spain J.C."/>
            <person name="Leadbetter J.R."/>
            <person name="Ovchinnikova G."/>
            <person name="Goodwin L.A."/>
            <person name="Han C.S."/>
            <person name="Woyke T."/>
            <person name="Davenport K.W."/>
            <person name="Orwin P.M."/>
        </authorList>
    </citation>
    <scope>NUCLEOTIDE SEQUENCE [LARGE SCALE GENOMIC DNA]</scope>
    <source>
        <strain evidence="1 2">EPS</strain>
    </source>
</reference>
<dbReference type="PANTHER" id="PTHR42905">
    <property type="entry name" value="PHOSPHOENOLPYRUVATE CARBOXYLASE"/>
    <property type="match status" value="1"/>
</dbReference>
<dbReference type="CDD" id="cd00377">
    <property type="entry name" value="ICL_PEPM"/>
    <property type="match status" value="1"/>
</dbReference>
<evidence type="ECO:0000313" key="2">
    <source>
        <dbReference type="Proteomes" id="UP000008917"/>
    </source>
</evidence>
<dbReference type="Pfam" id="PF13714">
    <property type="entry name" value="PEP_mutase"/>
    <property type="match status" value="1"/>
</dbReference>
<gene>
    <name evidence="1" type="ordered locus">Varpa_0136</name>
</gene>
<protein>
    <recommendedName>
        <fullName evidence="3">2-methylisocitrate lyase</fullName>
    </recommendedName>
</protein>
<dbReference type="InterPro" id="IPR039556">
    <property type="entry name" value="ICL/PEPM"/>
</dbReference>
<organism evidence="1 2">
    <name type="scientific">Variovorax paradoxus (strain EPS)</name>
    <dbReference type="NCBI Taxonomy" id="595537"/>
    <lineage>
        <taxon>Bacteria</taxon>
        <taxon>Pseudomonadati</taxon>
        <taxon>Pseudomonadota</taxon>
        <taxon>Betaproteobacteria</taxon>
        <taxon>Burkholderiales</taxon>
        <taxon>Comamonadaceae</taxon>
        <taxon>Variovorax</taxon>
    </lineage>
</organism>
<dbReference type="STRING" id="595537.Varpa_0136"/>